<dbReference type="Proteomes" id="UP001042704">
    <property type="component" value="Chromosome"/>
</dbReference>
<accession>A0A8A3S643</accession>
<dbReference type="InterPro" id="IPR036249">
    <property type="entry name" value="Thioredoxin-like_sf"/>
</dbReference>
<dbReference type="GeneID" id="76424470"/>
<dbReference type="AlphaFoldDB" id="A0A8A3S643"/>
<evidence type="ECO:0000256" key="2">
    <source>
        <dbReference type="ARBA" id="ARBA00022982"/>
    </source>
</evidence>
<dbReference type="SUPFAM" id="SSF52833">
    <property type="entry name" value="Thioredoxin-like"/>
    <property type="match status" value="1"/>
</dbReference>
<name>A0A8A3S643_9EURY</name>
<dbReference type="GO" id="GO:0015035">
    <property type="term" value="F:protein-disulfide reductase activity"/>
    <property type="evidence" value="ECO:0007669"/>
    <property type="project" value="TreeGrafter"/>
</dbReference>
<dbReference type="PROSITE" id="PS51352">
    <property type="entry name" value="THIOREDOXIN_2"/>
    <property type="match status" value="1"/>
</dbReference>
<evidence type="ECO:0000256" key="1">
    <source>
        <dbReference type="ARBA" id="ARBA00022448"/>
    </source>
</evidence>
<evidence type="ECO:0000313" key="5">
    <source>
        <dbReference type="EMBL" id="QSZ67605.1"/>
    </source>
</evidence>
<dbReference type="InterPro" id="IPR017937">
    <property type="entry name" value="Thioredoxin_CS"/>
</dbReference>
<proteinExistence type="predicted"/>
<organism evidence="5 6">
    <name type="scientific">Methanofollis aquaemaris</name>
    <dbReference type="NCBI Taxonomy" id="126734"/>
    <lineage>
        <taxon>Archaea</taxon>
        <taxon>Methanobacteriati</taxon>
        <taxon>Methanobacteriota</taxon>
        <taxon>Stenosarchaea group</taxon>
        <taxon>Methanomicrobia</taxon>
        <taxon>Methanomicrobiales</taxon>
        <taxon>Methanomicrobiaceae</taxon>
        <taxon>Methanofollis</taxon>
    </lineage>
</organism>
<dbReference type="PRINTS" id="PR00421">
    <property type="entry name" value="THIOREDOXIN"/>
</dbReference>
<keyword evidence="2" id="KW-0249">Electron transport</keyword>
<dbReference type="RefSeq" id="WP_265580506.1">
    <property type="nucleotide sequence ID" value="NZ_CP036172.1"/>
</dbReference>
<keyword evidence="6" id="KW-1185">Reference proteome</keyword>
<feature type="domain" description="Thioredoxin" evidence="4">
    <location>
        <begin position="9"/>
        <end position="130"/>
    </location>
</feature>
<dbReference type="PROSITE" id="PS00194">
    <property type="entry name" value="THIOREDOXIN_1"/>
    <property type="match status" value="1"/>
</dbReference>
<dbReference type="Pfam" id="PF00085">
    <property type="entry name" value="Thioredoxin"/>
    <property type="match status" value="1"/>
</dbReference>
<keyword evidence="1" id="KW-0813">Transport</keyword>
<keyword evidence="3" id="KW-1015">Disulfide bond</keyword>
<dbReference type="CDD" id="cd02947">
    <property type="entry name" value="TRX_family"/>
    <property type="match status" value="1"/>
</dbReference>
<sequence length="133" mass="14595">MDEDLELIRQRKQEALAARIAALRQGVIRVNDLNFTNMIQEHPLLVVDFSAEWCGPCRHLAPVFEGLAAELAGTVSFATCDIDESRGTASSFDIEVVPTIVFFSHGRAVGRLTGAVSGDVLRAHVRKVFELSE</sequence>
<reference evidence="5" key="2">
    <citation type="submission" date="2019-02" db="EMBL/GenBank/DDBJ databases">
        <authorList>
            <person name="Chen S.-C."/>
            <person name="Chien H.-H."/>
            <person name="Lai M.-C."/>
        </authorList>
    </citation>
    <scope>NUCLEOTIDE SEQUENCE</scope>
    <source>
        <strain evidence="5">N2F9704</strain>
    </source>
</reference>
<dbReference type="PANTHER" id="PTHR45663:SF11">
    <property type="entry name" value="GEO12009P1"/>
    <property type="match status" value="1"/>
</dbReference>
<dbReference type="GO" id="GO:0005737">
    <property type="term" value="C:cytoplasm"/>
    <property type="evidence" value="ECO:0007669"/>
    <property type="project" value="TreeGrafter"/>
</dbReference>
<dbReference type="KEGG" id="maqe:RJ40_08845"/>
<protein>
    <submittedName>
        <fullName evidence="5">Thioredoxin</fullName>
    </submittedName>
</protein>
<dbReference type="PANTHER" id="PTHR45663">
    <property type="entry name" value="GEO12009P1"/>
    <property type="match status" value="1"/>
</dbReference>
<dbReference type="InterPro" id="IPR013766">
    <property type="entry name" value="Thioredoxin_domain"/>
</dbReference>
<dbReference type="Gene3D" id="3.40.30.10">
    <property type="entry name" value="Glutaredoxin"/>
    <property type="match status" value="1"/>
</dbReference>
<evidence type="ECO:0000256" key="3">
    <source>
        <dbReference type="ARBA" id="ARBA00023157"/>
    </source>
</evidence>
<evidence type="ECO:0000313" key="6">
    <source>
        <dbReference type="Proteomes" id="UP001042704"/>
    </source>
</evidence>
<gene>
    <name evidence="5" type="ORF">RJ40_08845</name>
</gene>
<dbReference type="EMBL" id="CP036172">
    <property type="protein sequence ID" value="QSZ67605.1"/>
    <property type="molecule type" value="Genomic_DNA"/>
</dbReference>
<reference evidence="5" key="1">
    <citation type="journal article" date="2001" name="Int. J. Syst. Evol. Microbiol.">
        <title>Methanofollis aquaemaris sp. nov., a methanogen isolated from an aquaculture fish pond.</title>
        <authorList>
            <person name="Lai M.C."/>
            <person name="Chen S.C."/>
        </authorList>
    </citation>
    <scope>NUCLEOTIDE SEQUENCE</scope>
    <source>
        <strain evidence="5">N2F9704</strain>
    </source>
</reference>
<evidence type="ECO:0000259" key="4">
    <source>
        <dbReference type="PROSITE" id="PS51352"/>
    </source>
</evidence>